<reference evidence="1 2" key="1">
    <citation type="journal article" date="2015" name="Microbes Environ.">
        <title>Distribution and evolution of nitrogen fixation genes in the phylum bacteroidetes.</title>
        <authorList>
            <person name="Inoue J."/>
            <person name="Oshima K."/>
            <person name="Suda W."/>
            <person name="Sakamoto M."/>
            <person name="Iino T."/>
            <person name="Noda S."/>
            <person name="Hongoh Y."/>
            <person name="Hattori M."/>
            <person name="Ohkuma M."/>
        </authorList>
    </citation>
    <scope>NUCLEOTIDE SEQUENCE [LARGE SCALE GENOMIC DNA]</scope>
    <source>
        <strain evidence="1">JCM 15548</strain>
    </source>
</reference>
<dbReference type="Proteomes" id="UP000032900">
    <property type="component" value="Unassembled WGS sequence"/>
</dbReference>
<protein>
    <submittedName>
        <fullName evidence="1">Uncharacterized protein</fullName>
    </submittedName>
</protein>
<name>A0A0E9M2J5_9BACT</name>
<comment type="caution">
    <text evidence="1">The sequence shown here is derived from an EMBL/GenBank/DDBJ whole genome shotgun (WGS) entry which is preliminary data.</text>
</comment>
<evidence type="ECO:0000313" key="2">
    <source>
        <dbReference type="Proteomes" id="UP000032900"/>
    </source>
</evidence>
<dbReference type="EMBL" id="BAZW01000053">
    <property type="protein sequence ID" value="GAO31601.1"/>
    <property type="molecule type" value="Genomic_DNA"/>
</dbReference>
<dbReference type="AlphaFoldDB" id="A0A0E9M2J5"/>
<proteinExistence type="predicted"/>
<dbReference type="STRING" id="1236989.JCM15548_13978"/>
<evidence type="ECO:0000313" key="1">
    <source>
        <dbReference type="EMBL" id="GAO31601.1"/>
    </source>
</evidence>
<gene>
    <name evidence="1" type="ORF">JCM15548_13978</name>
</gene>
<accession>A0A0E9M2J5</accession>
<organism evidence="1 2">
    <name type="scientific">Geofilum rubicundum JCM 15548</name>
    <dbReference type="NCBI Taxonomy" id="1236989"/>
    <lineage>
        <taxon>Bacteria</taxon>
        <taxon>Pseudomonadati</taxon>
        <taxon>Bacteroidota</taxon>
        <taxon>Bacteroidia</taxon>
        <taxon>Marinilabiliales</taxon>
        <taxon>Marinilabiliaceae</taxon>
        <taxon>Geofilum</taxon>
    </lineage>
</organism>
<sequence>MRNKTTTGNEDKYQAGQWAIKSNFNFYLSPSNNSFLLLFNLLSIGIKQNFKTGINY</sequence>
<keyword evidence="2" id="KW-1185">Reference proteome</keyword>